<dbReference type="Gene3D" id="3.40.220.10">
    <property type="entry name" value="Leucine Aminopeptidase, subunit E, domain 1"/>
    <property type="match status" value="1"/>
</dbReference>
<dbReference type="SUPFAM" id="SSF52949">
    <property type="entry name" value="Macro domain-like"/>
    <property type="match status" value="1"/>
</dbReference>
<evidence type="ECO:0000259" key="1">
    <source>
        <dbReference type="PROSITE" id="PS51154"/>
    </source>
</evidence>
<dbReference type="AlphaFoldDB" id="A0A6A3GJT8"/>
<dbReference type="EMBL" id="QXFV01008454">
    <property type="protein sequence ID" value="KAE8956667.1"/>
    <property type="molecule type" value="Genomic_DNA"/>
</dbReference>
<proteinExistence type="predicted"/>
<comment type="caution">
    <text evidence="2">The sequence shown here is derived from an EMBL/GenBank/DDBJ whole genome shotgun (WGS) entry which is preliminary data.</text>
</comment>
<dbReference type="PROSITE" id="PS51154">
    <property type="entry name" value="MACRO"/>
    <property type="match status" value="1"/>
</dbReference>
<dbReference type="Pfam" id="PF01661">
    <property type="entry name" value="Macro"/>
    <property type="match status" value="1"/>
</dbReference>
<sequence length="111" mass="12511">MPNCFELLATTYENAMSAVLHEELTCVTIASISTGNMGVPCDEAAQVALRTIQKFLRANHWEGTLGIVCYEESVLKAFTKQKQTLLERFNEALDLPSLAQDNLPRWPFRHL</sequence>
<organism evidence="2 3">
    <name type="scientific">Phytophthora rubi</name>
    <dbReference type="NCBI Taxonomy" id="129364"/>
    <lineage>
        <taxon>Eukaryota</taxon>
        <taxon>Sar</taxon>
        <taxon>Stramenopiles</taxon>
        <taxon>Oomycota</taxon>
        <taxon>Peronosporomycetes</taxon>
        <taxon>Peronosporales</taxon>
        <taxon>Peronosporaceae</taxon>
        <taxon>Phytophthora</taxon>
    </lineage>
</organism>
<dbReference type="PANTHER" id="PTHR11106">
    <property type="entry name" value="GANGLIOSIDE INDUCED DIFFERENTIATION ASSOCIATED PROTEIN 2-RELATED"/>
    <property type="match status" value="1"/>
</dbReference>
<name>A0A6A3GJT8_9STRA</name>
<dbReference type="Proteomes" id="UP000429607">
    <property type="component" value="Unassembled WGS sequence"/>
</dbReference>
<evidence type="ECO:0000313" key="3">
    <source>
        <dbReference type="Proteomes" id="UP000429607"/>
    </source>
</evidence>
<feature type="domain" description="Macro" evidence="1">
    <location>
        <begin position="1"/>
        <end position="86"/>
    </location>
</feature>
<reference evidence="2 3" key="1">
    <citation type="submission" date="2018-09" db="EMBL/GenBank/DDBJ databases">
        <title>Genomic investigation of the strawberry pathogen Phytophthora fragariae indicates pathogenicity is determined by transcriptional variation in three key races.</title>
        <authorList>
            <person name="Adams T.M."/>
            <person name="Armitage A.D."/>
            <person name="Sobczyk M.K."/>
            <person name="Bates H.J."/>
            <person name="Dunwell J.M."/>
            <person name="Nellist C.F."/>
            <person name="Harrison R.J."/>
        </authorList>
    </citation>
    <scope>NUCLEOTIDE SEQUENCE [LARGE SCALE GENOMIC DNA]</scope>
    <source>
        <strain evidence="2 3">SCRP249</strain>
    </source>
</reference>
<dbReference type="InterPro" id="IPR043472">
    <property type="entry name" value="Macro_dom-like"/>
</dbReference>
<dbReference type="InterPro" id="IPR002589">
    <property type="entry name" value="Macro_dom"/>
</dbReference>
<gene>
    <name evidence="2" type="ORF">PR001_g31655</name>
</gene>
<dbReference type="PANTHER" id="PTHR11106:SF27">
    <property type="entry name" value="MACRO DOMAIN-CONTAINING PROTEIN"/>
    <property type="match status" value="1"/>
</dbReference>
<evidence type="ECO:0000313" key="2">
    <source>
        <dbReference type="EMBL" id="KAE8956667.1"/>
    </source>
</evidence>
<protein>
    <recommendedName>
        <fullName evidence="1">Macro domain-containing protein</fullName>
    </recommendedName>
</protein>
<accession>A0A6A3GJT8</accession>